<name>A0A8K0JY55_LADFU</name>
<keyword evidence="6" id="KW-0812">Transmembrane</keyword>
<dbReference type="Proteomes" id="UP000792457">
    <property type="component" value="Unassembled WGS sequence"/>
</dbReference>
<evidence type="ECO:0000256" key="6">
    <source>
        <dbReference type="ARBA" id="ARBA00022968"/>
    </source>
</evidence>
<evidence type="ECO:0000256" key="4">
    <source>
        <dbReference type="ARBA" id="ARBA00022676"/>
    </source>
</evidence>
<dbReference type="GO" id="GO:0005789">
    <property type="term" value="C:endoplasmic reticulum membrane"/>
    <property type="evidence" value="ECO:0007669"/>
    <property type="project" value="UniProtKB-SubCell"/>
</dbReference>
<comment type="similarity">
    <text evidence="3">Belongs to the glycosyltransferase 47 family.</text>
</comment>
<evidence type="ECO:0000259" key="11">
    <source>
        <dbReference type="Pfam" id="PF09258"/>
    </source>
</evidence>
<dbReference type="Pfam" id="PF09258">
    <property type="entry name" value="Glyco_transf_64"/>
    <property type="match status" value="1"/>
</dbReference>
<dbReference type="GO" id="GO:1901135">
    <property type="term" value="P:carbohydrate derivative metabolic process"/>
    <property type="evidence" value="ECO:0007669"/>
    <property type="project" value="UniProtKB-ARBA"/>
</dbReference>
<feature type="region of interest" description="Disordered" evidence="10">
    <location>
        <begin position="398"/>
        <end position="417"/>
    </location>
</feature>
<comment type="subcellular location">
    <subcellularLocation>
        <location evidence="1">Endoplasmic reticulum membrane</location>
        <topology evidence="1">Single-pass type II membrane protein</topology>
    </subcellularLocation>
</comment>
<reference evidence="12" key="2">
    <citation type="submission" date="2017-10" db="EMBL/GenBank/DDBJ databases">
        <title>Ladona fulva Genome sequencing and assembly.</title>
        <authorList>
            <person name="Murali S."/>
            <person name="Richards S."/>
            <person name="Bandaranaike D."/>
            <person name="Bellair M."/>
            <person name="Blankenburg K."/>
            <person name="Chao H."/>
            <person name="Dinh H."/>
            <person name="Doddapaneni H."/>
            <person name="Dugan-Rocha S."/>
            <person name="Elkadiri S."/>
            <person name="Gnanaolivu R."/>
            <person name="Hernandez B."/>
            <person name="Skinner E."/>
            <person name="Javaid M."/>
            <person name="Lee S."/>
            <person name="Li M."/>
            <person name="Ming W."/>
            <person name="Munidasa M."/>
            <person name="Muniz J."/>
            <person name="Nguyen L."/>
            <person name="Hughes D."/>
            <person name="Osuji N."/>
            <person name="Pu L.-L."/>
            <person name="Puazo M."/>
            <person name="Qu C."/>
            <person name="Quiroz J."/>
            <person name="Raj R."/>
            <person name="Weissenberger G."/>
            <person name="Xin Y."/>
            <person name="Zou X."/>
            <person name="Han Y."/>
            <person name="Worley K."/>
            <person name="Muzny D."/>
            <person name="Gibbs R."/>
        </authorList>
    </citation>
    <scope>NUCLEOTIDE SEQUENCE</scope>
    <source>
        <strain evidence="12">Sampled in the wild</strain>
    </source>
</reference>
<keyword evidence="7" id="KW-0472">Membrane</keyword>
<sequence>MHVYIYIFYFQVPEMVRSIPPAKVFAMRQQTQLLWDRYFSSVEKIVFTTLEVSGAIETPPSRRGEVWRDWRSCFGKRCAKCTQLFSEIMSLAFILLRRHDYDIASCYAILFCANCSVCLILQIIRERLPSQPARDGLVWNSSPGGLLALPQFSDTWRHYPFSLGVGFPVGFPGESAPSPPMGTDQDARFTAVVYTQQQSLLAPQSGSVSSSPLHRLLKNVARSIFVARIIVICSGEKCGGRLPTQRWAQLPSNVPLNVLQAEGGSSGSGGGISRRFQPHALIQTSAILSLDEDCLLTTDEVDFAFSVWRAFPERIVGYPARSHFWDDAKGSWGYTSKWTNEYSIVLTGAAFYHRYYNFLYTRWLSPLLLKTVEQSHNCEDILMNFLVAHVTRRPPIKVTQRKQYKEQPPGGARSPWNDPDHFVQRQTCLNTFAAVFGYMPLLRSSMRLDPVLFKDPVSNLRKKYRQIELVGS</sequence>
<keyword evidence="4" id="KW-0328">Glycosyltransferase</keyword>
<evidence type="ECO:0000256" key="5">
    <source>
        <dbReference type="ARBA" id="ARBA00022679"/>
    </source>
</evidence>
<dbReference type="PANTHER" id="PTHR48261:SF3">
    <property type="entry name" value="EXOSTOSIN GLYCOSYLTRANSFERASE 1"/>
    <property type="match status" value="1"/>
</dbReference>
<dbReference type="AlphaFoldDB" id="A0A8K0JY55"/>
<evidence type="ECO:0000256" key="1">
    <source>
        <dbReference type="ARBA" id="ARBA00004648"/>
    </source>
</evidence>
<protein>
    <recommendedName>
        <fullName evidence="11">Glycosyl transferase 64 domain-containing protein</fullName>
    </recommendedName>
</protein>
<evidence type="ECO:0000313" key="13">
    <source>
        <dbReference type="Proteomes" id="UP000792457"/>
    </source>
</evidence>
<dbReference type="SUPFAM" id="SSF53448">
    <property type="entry name" value="Nucleotide-diphospho-sugar transferases"/>
    <property type="match status" value="1"/>
</dbReference>
<dbReference type="EMBL" id="KZ308204">
    <property type="protein sequence ID" value="KAG8224634.1"/>
    <property type="molecule type" value="Genomic_DNA"/>
</dbReference>
<keyword evidence="5" id="KW-0808">Transferase</keyword>
<proteinExistence type="inferred from homology"/>
<evidence type="ECO:0000256" key="7">
    <source>
        <dbReference type="ARBA" id="ARBA00023136"/>
    </source>
</evidence>
<dbReference type="GO" id="GO:0016757">
    <property type="term" value="F:glycosyltransferase activity"/>
    <property type="evidence" value="ECO:0007669"/>
    <property type="project" value="UniProtKB-KW"/>
</dbReference>
<keyword evidence="9" id="KW-0325">Glycoprotein</keyword>
<reference evidence="12" key="1">
    <citation type="submission" date="2013-04" db="EMBL/GenBank/DDBJ databases">
        <authorList>
            <person name="Qu J."/>
            <person name="Murali S.C."/>
            <person name="Bandaranaike D."/>
            <person name="Bellair M."/>
            <person name="Blankenburg K."/>
            <person name="Chao H."/>
            <person name="Dinh H."/>
            <person name="Doddapaneni H."/>
            <person name="Downs B."/>
            <person name="Dugan-Rocha S."/>
            <person name="Elkadiri S."/>
            <person name="Gnanaolivu R.D."/>
            <person name="Hernandez B."/>
            <person name="Javaid M."/>
            <person name="Jayaseelan J.C."/>
            <person name="Lee S."/>
            <person name="Li M."/>
            <person name="Ming W."/>
            <person name="Munidasa M."/>
            <person name="Muniz J."/>
            <person name="Nguyen L."/>
            <person name="Ongeri F."/>
            <person name="Osuji N."/>
            <person name="Pu L.-L."/>
            <person name="Puazo M."/>
            <person name="Qu C."/>
            <person name="Quiroz J."/>
            <person name="Raj R."/>
            <person name="Weissenberger G."/>
            <person name="Xin Y."/>
            <person name="Zou X."/>
            <person name="Han Y."/>
            <person name="Richards S."/>
            <person name="Worley K."/>
            <person name="Muzny D."/>
            <person name="Gibbs R."/>
        </authorList>
    </citation>
    <scope>NUCLEOTIDE SEQUENCE</scope>
    <source>
        <strain evidence="12">Sampled in the wild</strain>
    </source>
</reference>
<keyword evidence="8" id="KW-1015">Disulfide bond</keyword>
<dbReference type="PANTHER" id="PTHR48261">
    <property type="entry name" value="ACETYLGLUCOSAMINYLTRANSFERASE"/>
    <property type="match status" value="1"/>
</dbReference>
<keyword evidence="13" id="KW-1185">Reference proteome</keyword>
<dbReference type="InterPro" id="IPR004263">
    <property type="entry name" value="Exostosin"/>
</dbReference>
<evidence type="ECO:0000313" key="12">
    <source>
        <dbReference type="EMBL" id="KAG8224634.1"/>
    </source>
</evidence>
<dbReference type="InterPro" id="IPR015338">
    <property type="entry name" value="GT64_dom"/>
</dbReference>
<organism evidence="12 13">
    <name type="scientific">Ladona fulva</name>
    <name type="common">Scarce chaser dragonfly</name>
    <name type="synonym">Libellula fulva</name>
    <dbReference type="NCBI Taxonomy" id="123851"/>
    <lineage>
        <taxon>Eukaryota</taxon>
        <taxon>Metazoa</taxon>
        <taxon>Ecdysozoa</taxon>
        <taxon>Arthropoda</taxon>
        <taxon>Hexapoda</taxon>
        <taxon>Insecta</taxon>
        <taxon>Pterygota</taxon>
        <taxon>Palaeoptera</taxon>
        <taxon>Odonata</taxon>
        <taxon>Epiprocta</taxon>
        <taxon>Anisoptera</taxon>
        <taxon>Libelluloidea</taxon>
        <taxon>Libellulidae</taxon>
        <taxon>Ladona</taxon>
    </lineage>
</organism>
<evidence type="ECO:0000256" key="3">
    <source>
        <dbReference type="ARBA" id="ARBA00010271"/>
    </source>
</evidence>
<gene>
    <name evidence="12" type="ORF">J437_LFUL003068</name>
</gene>
<accession>A0A8K0JY55</accession>
<comment type="caution">
    <text evidence="12">The sequence shown here is derived from an EMBL/GenBank/DDBJ whole genome shotgun (WGS) entry which is preliminary data.</text>
</comment>
<evidence type="ECO:0000256" key="8">
    <source>
        <dbReference type="ARBA" id="ARBA00023157"/>
    </source>
</evidence>
<evidence type="ECO:0000256" key="2">
    <source>
        <dbReference type="ARBA" id="ARBA00004922"/>
    </source>
</evidence>
<dbReference type="Gene3D" id="3.90.550.10">
    <property type="entry name" value="Spore Coat Polysaccharide Biosynthesis Protein SpsA, Chain A"/>
    <property type="match status" value="1"/>
</dbReference>
<evidence type="ECO:0000256" key="10">
    <source>
        <dbReference type="SAM" id="MobiDB-lite"/>
    </source>
</evidence>
<comment type="pathway">
    <text evidence="2">Protein modification; protein glycosylation.</text>
</comment>
<dbReference type="InterPro" id="IPR029044">
    <property type="entry name" value="Nucleotide-diphossugar_trans"/>
</dbReference>
<evidence type="ECO:0000256" key="9">
    <source>
        <dbReference type="ARBA" id="ARBA00023180"/>
    </source>
</evidence>
<keyword evidence="6" id="KW-0735">Signal-anchor</keyword>
<feature type="domain" description="Glycosyl transferase 64" evidence="11">
    <location>
        <begin position="209"/>
        <end position="453"/>
    </location>
</feature>
<dbReference type="OrthoDB" id="1924787at2759"/>